<dbReference type="GO" id="GO:0005737">
    <property type="term" value="C:cytoplasm"/>
    <property type="evidence" value="ECO:0007669"/>
    <property type="project" value="InterPro"/>
</dbReference>
<evidence type="ECO:0000313" key="2">
    <source>
        <dbReference type="EMBL" id="QLI04657.1"/>
    </source>
</evidence>
<dbReference type="InterPro" id="IPR045864">
    <property type="entry name" value="aa-tRNA-synth_II/BPL/LPL"/>
</dbReference>
<dbReference type="KEGG" id="cinf:CINF_0104"/>
<dbReference type="Gene3D" id="3.30.930.10">
    <property type="entry name" value="Bira Bifunctional Protein, Domain 2"/>
    <property type="match status" value="1"/>
</dbReference>
<dbReference type="Pfam" id="PF13393">
    <property type="entry name" value="tRNA-synt_His"/>
    <property type="match status" value="1"/>
</dbReference>
<dbReference type="EMBL" id="CP049075">
    <property type="protein sequence ID" value="QLI04657.1"/>
    <property type="molecule type" value="Genomic_DNA"/>
</dbReference>
<protein>
    <submittedName>
        <fullName evidence="2">ATP phosphoribosyltransferase HisG(S)Z, hetero-octameric short form, regulatory subunit</fullName>
        <ecNumber evidence="2">2.4.2.17</ecNumber>
    </submittedName>
</protein>
<dbReference type="PANTHER" id="PTHR43707:SF1">
    <property type="entry name" value="HISTIDINE--TRNA LIGASE, MITOCHONDRIAL-RELATED"/>
    <property type="match status" value="1"/>
</dbReference>
<keyword evidence="2" id="KW-0808">Transferase</keyword>
<dbReference type="Proteomes" id="UP000509414">
    <property type="component" value="Chromosome"/>
</dbReference>
<dbReference type="SUPFAM" id="SSF55681">
    <property type="entry name" value="Class II aaRS and biotin synthetases"/>
    <property type="match status" value="1"/>
</dbReference>
<reference evidence="2 3" key="1">
    <citation type="submission" date="2020-02" db="EMBL/GenBank/DDBJ databases">
        <title>Complete genome sequence of the novel Campylobacter species Candidatus Campylobacter infans.</title>
        <authorList>
            <person name="Duim B."/>
            <person name="Zomer A."/>
            <person name="van der Graaf L."/>
            <person name="Wagenaar J."/>
        </authorList>
    </citation>
    <scope>NUCLEOTIDE SEQUENCE [LARGE SCALE GENOMIC DNA]</scope>
    <source>
        <strain evidence="2 3">19S00001</strain>
    </source>
</reference>
<dbReference type="GO" id="GO:0003879">
    <property type="term" value="F:ATP phosphoribosyltransferase activity"/>
    <property type="evidence" value="ECO:0007669"/>
    <property type="project" value="UniProtKB-EC"/>
</dbReference>
<accession>A0A7H9CEM2</accession>
<dbReference type="RefSeq" id="WP_179975346.1">
    <property type="nucleotide sequence ID" value="NZ_CP049075.1"/>
</dbReference>
<dbReference type="PANTHER" id="PTHR43707">
    <property type="entry name" value="HISTIDYL-TRNA SYNTHETASE"/>
    <property type="match status" value="1"/>
</dbReference>
<dbReference type="NCBIfam" id="NF008946">
    <property type="entry name" value="PRK12293.1"/>
    <property type="match status" value="1"/>
</dbReference>
<dbReference type="InterPro" id="IPR041715">
    <property type="entry name" value="HisRS-like_core"/>
</dbReference>
<keyword evidence="2" id="KW-0328">Glycosyltransferase</keyword>
<dbReference type="EC" id="2.4.2.17" evidence="2"/>
<keyword evidence="3" id="KW-1185">Reference proteome</keyword>
<evidence type="ECO:0000313" key="3">
    <source>
        <dbReference type="Proteomes" id="UP000509414"/>
    </source>
</evidence>
<name>A0A7H9CEM2_9BACT</name>
<gene>
    <name evidence="2" type="primary">hisZ</name>
    <name evidence="2" type="ORF">CINF_0104</name>
</gene>
<sequence length="279" mass="31671">MQKHEHEIPNGSKLYFGKSASKKRHLERLASELLENNGFSEIITPFFSYHQTNAISEQKLLRFSDEVNASLALRADSTVDVVRIITRRLKDETTKKWFYIQPVFSYPSIETYQIGAEILDSTELASCVNTASSLLQKLEINAILQVSNMKIPHLLCELLGFDMSVFELGRIELIFAKNLNWLDKLATISSLADIKALQNNIPSELKEPLNELSALANEANFNGKIAFAPLYYSKMRYYDKLFFRFLCANKILCSGGEYSIDNRNCVGFGAFSDNIIELL</sequence>
<dbReference type="GO" id="GO:0004821">
    <property type="term" value="F:histidine-tRNA ligase activity"/>
    <property type="evidence" value="ECO:0007669"/>
    <property type="project" value="TreeGrafter"/>
</dbReference>
<feature type="domain" description="Class II Histidinyl-tRNA synthetase (HisRS)-like catalytic core" evidence="1">
    <location>
        <begin position="19"/>
        <end position="258"/>
    </location>
</feature>
<evidence type="ECO:0000259" key="1">
    <source>
        <dbReference type="Pfam" id="PF13393"/>
    </source>
</evidence>
<dbReference type="GO" id="GO:0006427">
    <property type="term" value="P:histidyl-tRNA aminoacylation"/>
    <property type="evidence" value="ECO:0007669"/>
    <property type="project" value="TreeGrafter"/>
</dbReference>
<dbReference type="AlphaFoldDB" id="A0A7H9CEM2"/>
<organism evidence="2 3">
    <name type="scientific">Candidatus Campylobacter infans</name>
    <dbReference type="NCBI Taxonomy" id="2561898"/>
    <lineage>
        <taxon>Bacteria</taxon>
        <taxon>Pseudomonadati</taxon>
        <taxon>Campylobacterota</taxon>
        <taxon>Epsilonproteobacteria</taxon>
        <taxon>Campylobacterales</taxon>
        <taxon>Campylobacteraceae</taxon>
        <taxon>Campylobacter</taxon>
    </lineage>
</organism>
<dbReference type="InterPro" id="IPR004516">
    <property type="entry name" value="HisRS/HisZ"/>
</dbReference>
<proteinExistence type="predicted"/>